<evidence type="ECO:0000256" key="1">
    <source>
        <dbReference type="SAM" id="MobiDB-lite"/>
    </source>
</evidence>
<reference evidence="2 3" key="1">
    <citation type="submission" date="2020-08" db="EMBL/GenBank/DDBJ databases">
        <title>Description of novel Flavobacterium F-380 isolate.</title>
        <authorList>
            <person name="Saticioglu I.B."/>
            <person name="Duman M."/>
            <person name="Altun S."/>
        </authorList>
    </citation>
    <scope>NUCLEOTIDE SEQUENCE [LARGE SCALE GENOMIC DNA]</scope>
    <source>
        <strain evidence="2 3">F-380</strain>
    </source>
</reference>
<feature type="region of interest" description="Disordered" evidence="1">
    <location>
        <begin position="1"/>
        <end position="34"/>
    </location>
</feature>
<name>A0ABR7J720_9FLAO</name>
<gene>
    <name evidence="2" type="ORF">H8R23_07510</name>
</gene>
<accession>A0ABR7J720</accession>
<keyword evidence="3" id="KW-1185">Reference proteome</keyword>
<feature type="compositionally biased region" description="Basic and acidic residues" evidence="1">
    <location>
        <begin position="1"/>
        <end position="12"/>
    </location>
</feature>
<protein>
    <submittedName>
        <fullName evidence="2">Uncharacterized protein</fullName>
    </submittedName>
</protein>
<dbReference type="RefSeq" id="WP_187009842.1">
    <property type="nucleotide sequence ID" value="NZ_JACRUI010000002.1"/>
</dbReference>
<feature type="compositionally biased region" description="Basic and acidic residues" evidence="1">
    <location>
        <begin position="109"/>
        <end position="124"/>
    </location>
</feature>
<evidence type="ECO:0000313" key="3">
    <source>
        <dbReference type="Proteomes" id="UP000629963"/>
    </source>
</evidence>
<organism evidence="2 3">
    <name type="scientific">Flavobacterium kayseriense</name>
    <dbReference type="NCBI Taxonomy" id="2764714"/>
    <lineage>
        <taxon>Bacteria</taxon>
        <taxon>Pseudomonadati</taxon>
        <taxon>Bacteroidota</taxon>
        <taxon>Flavobacteriia</taxon>
        <taxon>Flavobacteriales</taxon>
        <taxon>Flavobacteriaceae</taxon>
        <taxon>Flavobacterium</taxon>
    </lineage>
</organism>
<comment type="caution">
    <text evidence="2">The sequence shown here is derived from an EMBL/GenBank/DDBJ whole genome shotgun (WGS) entry which is preliminary data.</text>
</comment>
<feature type="region of interest" description="Disordered" evidence="1">
    <location>
        <begin position="54"/>
        <end position="124"/>
    </location>
</feature>
<feature type="compositionally biased region" description="Polar residues" evidence="1">
    <location>
        <begin position="15"/>
        <end position="28"/>
    </location>
</feature>
<dbReference type="EMBL" id="JACRUJ010000002">
    <property type="protein sequence ID" value="MBC5841251.1"/>
    <property type="molecule type" value="Genomic_DNA"/>
</dbReference>
<dbReference type="Proteomes" id="UP000629963">
    <property type="component" value="Unassembled WGS sequence"/>
</dbReference>
<sequence length="124" mass="13997">MQNKDKSTHNEPEVPSNNKEANGKINNDNKQDAMLNEEIEIDAEGKETIVKRAHNADGSVAHIPEEDRTWNENESLSRGVTTEEEAMKTVENEDLNSDITANRYPNSHPDNHKDRGNMKLGDDE</sequence>
<evidence type="ECO:0000313" key="2">
    <source>
        <dbReference type="EMBL" id="MBC5841251.1"/>
    </source>
</evidence>
<proteinExistence type="predicted"/>